<evidence type="ECO:0000259" key="7">
    <source>
        <dbReference type="Pfam" id="PF00149"/>
    </source>
</evidence>
<keyword evidence="9" id="KW-1185">Reference proteome</keyword>
<keyword evidence="2" id="KW-0997">Cell inner membrane</keyword>
<comment type="caution">
    <text evidence="8">The sequence shown here is derived from an EMBL/GenBank/DDBJ whole genome shotgun (WGS) entry which is preliminary data.</text>
</comment>
<dbReference type="EMBL" id="LDOU01000002">
    <property type="protein sequence ID" value="KLV11542.1"/>
    <property type="molecule type" value="Genomic_DNA"/>
</dbReference>
<dbReference type="OrthoDB" id="9802481at2"/>
<feature type="domain" description="Calcineurin-like phosphoesterase" evidence="7">
    <location>
        <begin position="7"/>
        <end position="207"/>
    </location>
</feature>
<evidence type="ECO:0000256" key="4">
    <source>
        <dbReference type="ARBA" id="ARBA00023136"/>
    </source>
</evidence>
<proteinExistence type="predicted"/>
<keyword evidence="4" id="KW-0472">Membrane</keyword>
<feature type="region of interest" description="Disordered" evidence="6">
    <location>
        <begin position="251"/>
        <end position="289"/>
    </location>
</feature>
<organism evidence="8 9">
    <name type="scientific">Photobacterium ganghwense</name>
    <dbReference type="NCBI Taxonomy" id="320778"/>
    <lineage>
        <taxon>Bacteria</taxon>
        <taxon>Pseudomonadati</taxon>
        <taxon>Pseudomonadota</taxon>
        <taxon>Gammaproteobacteria</taxon>
        <taxon>Vibrionales</taxon>
        <taxon>Vibrionaceae</taxon>
        <taxon>Photobacterium</taxon>
    </lineage>
</organism>
<dbReference type="GO" id="GO:0046872">
    <property type="term" value="F:metal ion binding"/>
    <property type="evidence" value="ECO:0007669"/>
    <property type="project" value="UniProtKB-KW"/>
</dbReference>
<evidence type="ECO:0000256" key="6">
    <source>
        <dbReference type="SAM" id="MobiDB-lite"/>
    </source>
</evidence>
<dbReference type="Gene3D" id="3.60.21.10">
    <property type="match status" value="1"/>
</dbReference>
<reference evidence="8 9" key="1">
    <citation type="submission" date="2015-05" db="EMBL/GenBank/DDBJ databases">
        <title>Photobacterium galathea sp. nov.</title>
        <authorList>
            <person name="Machado H."/>
            <person name="Gram L."/>
        </authorList>
    </citation>
    <scope>NUCLEOTIDE SEQUENCE [LARGE SCALE GENOMIC DNA]</scope>
    <source>
        <strain evidence="8 9">DSM 22954</strain>
    </source>
</reference>
<evidence type="ECO:0000313" key="9">
    <source>
        <dbReference type="Proteomes" id="UP000035909"/>
    </source>
</evidence>
<dbReference type="InterPro" id="IPR004843">
    <property type="entry name" value="Calcineurin-like_PHP"/>
</dbReference>
<name>A0A0J1KB42_9GAMM</name>
<dbReference type="InterPro" id="IPR029052">
    <property type="entry name" value="Metallo-depent_PP-like"/>
</dbReference>
<dbReference type="AlphaFoldDB" id="A0A0J1KB42"/>
<dbReference type="PANTHER" id="PTHR34990">
    <property type="entry name" value="UDP-2,3-DIACYLGLUCOSAMINE HYDROLASE-RELATED"/>
    <property type="match status" value="1"/>
</dbReference>
<dbReference type="PANTHER" id="PTHR34990:SF2">
    <property type="entry name" value="BLL8164 PROTEIN"/>
    <property type="match status" value="1"/>
</dbReference>
<evidence type="ECO:0000256" key="3">
    <source>
        <dbReference type="ARBA" id="ARBA00022723"/>
    </source>
</evidence>
<evidence type="ECO:0000256" key="1">
    <source>
        <dbReference type="ARBA" id="ARBA00022475"/>
    </source>
</evidence>
<dbReference type="GO" id="GO:0016020">
    <property type="term" value="C:membrane"/>
    <property type="evidence" value="ECO:0007669"/>
    <property type="project" value="GOC"/>
</dbReference>
<dbReference type="GO" id="GO:0008758">
    <property type="term" value="F:UDP-2,3-diacylglucosamine hydrolase activity"/>
    <property type="evidence" value="ECO:0007669"/>
    <property type="project" value="TreeGrafter"/>
</dbReference>
<sequence>MTVFSHRTLWLSDIHLGNRDCKAEFLVHFLTHNKADTLILVGDIVDLWSLKNKHFWPESHNQIIRLILKRAEQGCRVIYIPGNHDGAIRKFLAYNLGAVELYDQYTHTTASGRRILALHGDQFDSLVCHSRFYAMIGDLGYDALLFINRWWHLYRKLRNKPYWSLAGYLKARVEQANQAIERFSRAAVNYARQQEVDGIICGHIHHPDIVDIDGILYLNDGDWIESCTYMAESHQGEISLSRWTDKPHRLASHNGFRVDKPAPHHRPVRQPEPAGDPILTTRRKADKVA</sequence>
<dbReference type="InterPro" id="IPR043461">
    <property type="entry name" value="LpxH-like"/>
</dbReference>
<accession>A0A0J1KB42</accession>
<dbReference type="CDD" id="cd07398">
    <property type="entry name" value="MPP_YbbF-LpxH"/>
    <property type="match status" value="1"/>
</dbReference>
<dbReference type="PATRIC" id="fig|320778.3.peg.439"/>
<keyword evidence="3" id="KW-0479">Metal-binding</keyword>
<dbReference type="SUPFAM" id="SSF56300">
    <property type="entry name" value="Metallo-dependent phosphatases"/>
    <property type="match status" value="1"/>
</dbReference>
<dbReference type="Pfam" id="PF00149">
    <property type="entry name" value="Metallophos"/>
    <property type="match status" value="1"/>
</dbReference>
<dbReference type="RefSeq" id="WP_047883501.1">
    <property type="nucleotide sequence ID" value="NZ_CP071325.1"/>
</dbReference>
<keyword evidence="5" id="KW-0464">Manganese</keyword>
<dbReference type="GO" id="GO:0009245">
    <property type="term" value="P:lipid A biosynthetic process"/>
    <property type="evidence" value="ECO:0007669"/>
    <property type="project" value="TreeGrafter"/>
</dbReference>
<gene>
    <name evidence="8" type="ORF">ABT57_02075</name>
</gene>
<evidence type="ECO:0000256" key="2">
    <source>
        <dbReference type="ARBA" id="ARBA00022519"/>
    </source>
</evidence>
<evidence type="ECO:0000256" key="5">
    <source>
        <dbReference type="ARBA" id="ARBA00023211"/>
    </source>
</evidence>
<evidence type="ECO:0000313" key="8">
    <source>
        <dbReference type="EMBL" id="KLV11542.1"/>
    </source>
</evidence>
<dbReference type="Proteomes" id="UP000035909">
    <property type="component" value="Unassembled WGS sequence"/>
</dbReference>
<keyword evidence="1" id="KW-1003">Cell membrane</keyword>
<dbReference type="STRING" id="320778.ABT57_02075"/>
<protein>
    <submittedName>
        <fullName evidence="8">Metallophosphoesterase</fullName>
    </submittedName>
</protein>